<feature type="binding site" evidence="3">
    <location>
        <begin position="78"/>
        <end position="80"/>
    </location>
    <ligand>
        <name>substrate</name>
    </ligand>
</feature>
<dbReference type="SUPFAM" id="SSF64005">
    <property type="entry name" value="Undecaprenyl diphosphate synthase"/>
    <property type="match status" value="1"/>
</dbReference>
<dbReference type="PROSITE" id="PS01066">
    <property type="entry name" value="UPP_SYNTHASE"/>
    <property type="match status" value="1"/>
</dbReference>
<dbReference type="Gene3D" id="3.40.1180.10">
    <property type="entry name" value="Decaprenyl diphosphate synthase-like"/>
    <property type="match status" value="1"/>
</dbReference>
<name>A0ABU1T3F4_9ACTO</name>
<dbReference type="InterPro" id="IPR018520">
    <property type="entry name" value="UPP_synth-like_CS"/>
</dbReference>
<dbReference type="InterPro" id="IPR036424">
    <property type="entry name" value="UPP_synth-like_sf"/>
</dbReference>
<evidence type="ECO:0000256" key="3">
    <source>
        <dbReference type="HAMAP-Rule" id="MF_01139"/>
    </source>
</evidence>
<feature type="binding site" evidence="3">
    <location>
        <position position="84"/>
    </location>
    <ligand>
        <name>substrate</name>
    </ligand>
</feature>
<sequence>MRVPEFLYSIYERRLSRQLAGQKLPAHIGIILDGNRRWAKSLGVAASSGHRKGADRVSEVLGWCDAAQIEIVTLWMLSTDNLARAAGELTELLDIIARLVETLSRKGHWRLLPIGDLSLLPAAIAKRISDACACTASFSGMTVNVAIGYGGRQEITRAVQSYLREQATHGVPLAVVAENISVESITDHMYTRGQPDPDLVIRTSGEQRMSGFLLWQTVHTEFYFCETYWPDFRRTDFLRALRDYSLRERRLGK</sequence>
<keyword evidence="3" id="KW-0460">Magnesium</keyword>
<dbReference type="PANTHER" id="PTHR10291">
    <property type="entry name" value="DEHYDRODOLICHYL DIPHOSPHATE SYNTHASE FAMILY MEMBER"/>
    <property type="match status" value="1"/>
</dbReference>
<keyword evidence="5" id="KW-1185">Reference proteome</keyword>
<dbReference type="CDD" id="cd00475">
    <property type="entry name" value="Cis_IPPS"/>
    <property type="match status" value="1"/>
</dbReference>
<protein>
    <recommendedName>
        <fullName evidence="3">Isoprenyl transferase</fullName>
        <ecNumber evidence="3">2.5.1.-</ecNumber>
    </recommendedName>
</protein>
<feature type="binding site" evidence="3">
    <location>
        <position position="33"/>
    </location>
    <ligand>
        <name>Mg(2+)</name>
        <dbReference type="ChEBI" id="CHEBI:18420"/>
    </ligand>
</feature>
<dbReference type="InterPro" id="IPR001441">
    <property type="entry name" value="UPP_synth-like"/>
</dbReference>
<keyword evidence="1 3" id="KW-0808">Transferase</keyword>
<gene>
    <name evidence="4" type="ORF">J2S36_001440</name>
</gene>
<dbReference type="GO" id="GO:0033850">
    <property type="term" value="F:Z-farnesyl diphosphate synthase activity"/>
    <property type="evidence" value="ECO:0007669"/>
    <property type="project" value="UniProtKB-EC"/>
</dbReference>
<evidence type="ECO:0000256" key="1">
    <source>
        <dbReference type="ARBA" id="ARBA00022679"/>
    </source>
</evidence>
<feature type="binding site" evidence="3">
    <location>
        <position position="38"/>
    </location>
    <ligand>
        <name>substrate</name>
    </ligand>
</feature>
<evidence type="ECO:0000313" key="5">
    <source>
        <dbReference type="Proteomes" id="UP001266099"/>
    </source>
</evidence>
<comment type="cofactor">
    <cofactor evidence="3">
        <name>Mg(2+)</name>
        <dbReference type="ChEBI" id="CHEBI:18420"/>
    </cofactor>
    <text evidence="3">Binds 2 magnesium ions per subunit.</text>
</comment>
<comment type="function">
    <text evidence="3">Catalyzes the condensation of isopentenyl diphosphate (IPP) with allylic pyrophosphates generating different type of terpenoids.</text>
</comment>
<comment type="similarity">
    <text evidence="2">Belongs to the UPP synthase family. Z-FPP synthase subfamily.</text>
</comment>
<dbReference type="Pfam" id="PF01255">
    <property type="entry name" value="Prenyltransf"/>
    <property type="match status" value="1"/>
</dbReference>
<dbReference type="EC" id="2.5.1.-" evidence="3"/>
<comment type="subunit">
    <text evidence="3">Homodimer.</text>
</comment>
<dbReference type="HAMAP" id="MF_01139">
    <property type="entry name" value="ISPT"/>
    <property type="match status" value="1"/>
</dbReference>
<dbReference type="NCBIfam" id="TIGR00055">
    <property type="entry name" value="uppS"/>
    <property type="match status" value="1"/>
</dbReference>
<dbReference type="PANTHER" id="PTHR10291:SF43">
    <property type="entry name" value="DEHYDRODOLICHYL DIPHOSPHATE SYNTHASE COMPLEX SUBUNIT DHDDS"/>
    <property type="match status" value="1"/>
</dbReference>
<reference evidence="4 5" key="1">
    <citation type="submission" date="2023-07" db="EMBL/GenBank/DDBJ databases">
        <title>Sequencing the genomes of 1000 actinobacteria strains.</title>
        <authorList>
            <person name="Klenk H.-P."/>
        </authorList>
    </citation>
    <scope>NUCLEOTIDE SEQUENCE [LARGE SCALE GENOMIC DNA]</scope>
    <source>
        <strain evidence="4 5">DSM 15539</strain>
    </source>
</reference>
<feature type="active site" evidence="3">
    <location>
        <position position="33"/>
    </location>
</feature>
<feature type="binding site" evidence="3">
    <location>
        <position position="50"/>
    </location>
    <ligand>
        <name>substrate</name>
    </ligand>
</feature>
<feature type="active site" description="Proton acceptor" evidence="3">
    <location>
        <position position="81"/>
    </location>
</feature>
<dbReference type="NCBIfam" id="NF011403">
    <property type="entry name" value="PRK14828.1"/>
    <property type="match status" value="1"/>
</dbReference>
<dbReference type="EMBL" id="JAVDUJ010000001">
    <property type="protein sequence ID" value="MDR6939897.1"/>
    <property type="molecule type" value="Genomic_DNA"/>
</dbReference>
<evidence type="ECO:0000256" key="2">
    <source>
        <dbReference type="ARBA" id="ARBA00038453"/>
    </source>
</evidence>
<dbReference type="RefSeq" id="WP_309956941.1">
    <property type="nucleotide sequence ID" value="NZ_JAVDUJ010000001.1"/>
</dbReference>
<evidence type="ECO:0000313" key="4">
    <source>
        <dbReference type="EMBL" id="MDR6939897.1"/>
    </source>
</evidence>
<feature type="binding site" evidence="3">
    <location>
        <begin position="34"/>
        <end position="37"/>
    </location>
    <ligand>
        <name>substrate</name>
    </ligand>
</feature>
<organism evidence="4 5">
    <name type="scientific">Arcanobacterium hippocoleae</name>
    <dbReference type="NCBI Taxonomy" id="149017"/>
    <lineage>
        <taxon>Bacteria</taxon>
        <taxon>Bacillati</taxon>
        <taxon>Actinomycetota</taxon>
        <taxon>Actinomycetes</taxon>
        <taxon>Actinomycetales</taxon>
        <taxon>Actinomycetaceae</taxon>
        <taxon>Arcanobacterium</taxon>
    </lineage>
</organism>
<accession>A0ABU1T3F4</accession>
<feature type="binding site" evidence="3">
    <location>
        <begin position="208"/>
        <end position="210"/>
    </location>
    <ligand>
        <name>substrate</name>
    </ligand>
</feature>
<comment type="caution">
    <text evidence="4">The sequence shown here is derived from an EMBL/GenBank/DDBJ whole genome shotgun (WGS) entry which is preliminary data.</text>
</comment>
<feature type="binding site" evidence="3">
    <location>
        <position position="202"/>
    </location>
    <ligand>
        <name>substrate</name>
    </ligand>
</feature>
<dbReference type="Proteomes" id="UP001266099">
    <property type="component" value="Unassembled WGS sequence"/>
</dbReference>
<proteinExistence type="inferred from homology"/>
<keyword evidence="3" id="KW-0479">Metal-binding</keyword>
<feature type="binding site" evidence="3">
    <location>
        <position position="221"/>
    </location>
    <ligand>
        <name>Mg(2+)</name>
        <dbReference type="ChEBI" id="CHEBI:18420"/>
    </ligand>
</feature>
<comment type="caution">
    <text evidence="3">Lacks conserved residue(s) required for the propagation of feature annotation.</text>
</comment>